<comment type="caution">
    <text evidence="1">The sequence shown here is derived from an EMBL/GenBank/DDBJ whole genome shotgun (WGS) entry which is preliminary data.</text>
</comment>
<accession>A0AA39WYN5</accession>
<evidence type="ECO:0000313" key="1">
    <source>
        <dbReference type="EMBL" id="KAK0623655.1"/>
    </source>
</evidence>
<dbReference type="AlphaFoldDB" id="A0AA39WYN5"/>
<dbReference type="EMBL" id="JAULSU010000003">
    <property type="protein sequence ID" value="KAK0623655.1"/>
    <property type="molecule type" value="Genomic_DNA"/>
</dbReference>
<organism evidence="1 2">
    <name type="scientific">Immersiella caudata</name>
    <dbReference type="NCBI Taxonomy" id="314043"/>
    <lineage>
        <taxon>Eukaryota</taxon>
        <taxon>Fungi</taxon>
        <taxon>Dikarya</taxon>
        <taxon>Ascomycota</taxon>
        <taxon>Pezizomycotina</taxon>
        <taxon>Sordariomycetes</taxon>
        <taxon>Sordariomycetidae</taxon>
        <taxon>Sordariales</taxon>
        <taxon>Lasiosphaeriaceae</taxon>
        <taxon>Immersiella</taxon>
    </lineage>
</organism>
<keyword evidence="2" id="KW-1185">Reference proteome</keyword>
<gene>
    <name evidence="1" type="ORF">B0T14DRAFT_427502</name>
</gene>
<name>A0AA39WYN5_9PEZI</name>
<feature type="non-terminal residue" evidence="1">
    <location>
        <position position="1"/>
    </location>
</feature>
<sequence>KTYNTRDSLVVTDPTTSLALTGLSMGERTGSRAFQWVWSYVLVELRNGRYHGWQFEVLVTSESGKERAQLRGRFHETVSSAAGPTIEGLISHFVRHTQLLEGATGKTGKQQVQVKFVSWRRKSGGGMPAWSFNTAPAADEPGAPDELLLLAEKHSVLRV</sequence>
<reference evidence="1" key="1">
    <citation type="submission" date="2023-06" db="EMBL/GenBank/DDBJ databases">
        <title>Genome-scale phylogeny and comparative genomics of the fungal order Sordariales.</title>
        <authorList>
            <consortium name="Lawrence Berkeley National Laboratory"/>
            <person name="Hensen N."/>
            <person name="Bonometti L."/>
            <person name="Westerberg I."/>
            <person name="Brannstrom I.O."/>
            <person name="Guillou S."/>
            <person name="Cros-Aarteil S."/>
            <person name="Calhoun S."/>
            <person name="Haridas S."/>
            <person name="Kuo A."/>
            <person name="Mondo S."/>
            <person name="Pangilinan J."/>
            <person name="Riley R."/>
            <person name="Labutti K."/>
            <person name="Andreopoulos B."/>
            <person name="Lipzen A."/>
            <person name="Chen C."/>
            <person name="Yanf M."/>
            <person name="Daum C."/>
            <person name="Ng V."/>
            <person name="Clum A."/>
            <person name="Steindorff A."/>
            <person name="Ohm R."/>
            <person name="Martin F."/>
            <person name="Silar P."/>
            <person name="Natvig D."/>
            <person name="Lalanne C."/>
            <person name="Gautier V."/>
            <person name="Ament-Velasquez S.L."/>
            <person name="Kruys A."/>
            <person name="Hutchinson M.I."/>
            <person name="Powell A.J."/>
            <person name="Barry K."/>
            <person name="Miller A.N."/>
            <person name="Grigoriev I.V."/>
            <person name="Debuchy R."/>
            <person name="Gladieux P."/>
            <person name="Thoren M.H."/>
            <person name="Johannesson H."/>
        </authorList>
    </citation>
    <scope>NUCLEOTIDE SEQUENCE</scope>
    <source>
        <strain evidence="1">CBS 606.72</strain>
    </source>
</reference>
<evidence type="ECO:0000313" key="2">
    <source>
        <dbReference type="Proteomes" id="UP001175000"/>
    </source>
</evidence>
<dbReference type="Proteomes" id="UP001175000">
    <property type="component" value="Unassembled WGS sequence"/>
</dbReference>
<proteinExistence type="predicted"/>
<protein>
    <submittedName>
        <fullName evidence="1">Uncharacterized protein</fullName>
    </submittedName>
</protein>